<sequence>MKSDYGALSDGELAALAAVGGEAAFREIVRRHSSQVYRLIVGNVSDPDEALDLVQETFISAHGALRRFDPSRPMAAWLSVIALNKCRDWARRRTVRRFFAFARPIDEVAGELASDAPGIDVAAADRQELERLRQAITELPTALREPLVLHSVEGMSQADTASVLAITEKAVETRLRRARIRLAEILARHPPAGH</sequence>
<feature type="domain" description="RNA polymerase sigma factor 70 region 4 type 2" evidence="7">
    <location>
        <begin position="130"/>
        <end position="182"/>
    </location>
</feature>
<dbReference type="PANTHER" id="PTHR43133:SF8">
    <property type="entry name" value="RNA POLYMERASE SIGMA FACTOR HI_1459-RELATED"/>
    <property type="match status" value="1"/>
</dbReference>
<keyword evidence="9" id="KW-1185">Reference proteome</keyword>
<reference evidence="8" key="1">
    <citation type="submission" date="2022-05" db="EMBL/GenBank/DDBJ databases">
        <title>Sphingomonas sp. strain RMG20 Genome sequencing and assembly.</title>
        <authorList>
            <person name="Kim I."/>
        </authorList>
    </citation>
    <scope>NUCLEOTIDE SEQUENCE</scope>
    <source>
        <strain evidence="8">RMG20</strain>
    </source>
</reference>
<dbReference type="Gene3D" id="1.10.10.10">
    <property type="entry name" value="Winged helix-like DNA-binding domain superfamily/Winged helix DNA-binding domain"/>
    <property type="match status" value="1"/>
</dbReference>
<evidence type="ECO:0000259" key="6">
    <source>
        <dbReference type="Pfam" id="PF04542"/>
    </source>
</evidence>
<evidence type="ECO:0000256" key="2">
    <source>
        <dbReference type="ARBA" id="ARBA00023015"/>
    </source>
</evidence>
<evidence type="ECO:0000256" key="5">
    <source>
        <dbReference type="ARBA" id="ARBA00023163"/>
    </source>
</evidence>
<evidence type="ECO:0000313" key="9">
    <source>
        <dbReference type="Proteomes" id="UP001055580"/>
    </source>
</evidence>
<dbReference type="Proteomes" id="UP001055580">
    <property type="component" value="Chromosome"/>
</dbReference>
<dbReference type="EMBL" id="CP098401">
    <property type="protein sequence ID" value="URW75844.1"/>
    <property type="molecule type" value="Genomic_DNA"/>
</dbReference>
<protein>
    <submittedName>
        <fullName evidence="8">RNA polymerase sigma factor</fullName>
    </submittedName>
</protein>
<dbReference type="SUPFAM" id="SSF88659">
    <property type="entry name" value="Sigma3 and sigma4 domains of RNA polymerase sigma factors"/>
    <property type="match status" value="1"/>
</dbReference>
<evidence type="ECO:0000256" key="4">
    <source>
        <dbReference type="ARBA" id="ARBA00023125"/>
    </source>
</evidence>
<dbReference type="PANTHER" id="PTHR43133">
    <property type="entry name" value="RNA POLYMERASE ECF-TYPE SIGMA FACTO"/>
    <property type="match status" value="1"/>
</dbReference>
<dbReference type="InterPro" id="IPR014284">
    <property type="entry name" value="RNA_pol_sigma-70_dom"/>
</dbReference>
<accession>A0ABY4TXG4</accession>
<dbReference type="Pfam" id="PF04542">
    <property type="entry name" value="Sigma70_r2"/>
    <property type="match status" value="1"/>
</dbReference>
<keyword evidence="4" id="KW-0238">DNA-binding</keyword>
<dbReference type="InterPro" id="IPR013325">
    <property type="entry name" value="RNA_pol_sigma_r2"/>
</dbReference>
<dbReference type="RefSeq" id="WP_250752434.1">
    <property type="nucleotide sequence ID" value="NZ_CP098401.1"/>
</dbReference>
<name>A0ABY4TXG4_9SPHN</name>
<evidence type="ECO:0000259" key="7">
    <source>
        <dbReference type="Pfam" id="PF08281"/>
    </source>
</evidence>
<keyword evidence="2" id="KW-0805">Transcription regulation</keyword>
<feature type="domain" description="RNA polymerase sigma-70 region 2" evidence="6">
    <location>
        <begin position="28"/>
        <end position="94"/>
    </location>
</feature>
<dbReference type="InterPro" id="IPR039425">
    <property type="entry name" value="RNA_pol_sigma-70-like"/>
</dbReference>
<evidence type="ECO:0000256" key="3">
    <source>
        <dbReference type="ARBA" id="ARBA00023082"/>
    </source>
</evidence>
<comment type="similarity">
    <text evidence="1">Belongs to the sigma-70 factor family. ECF subfamily.</text>
</comment>
<evidence type="ECO:0000256" key="1">
    <source>
        <dbReference type="ARBA" id="ARBA00010641"/>
    </source>
</evidence>
<dbReference type="InterPro" id="IPR013249">
    <property type="entry name" value="RNA_pol_sigma70_r4_t2"/>
</dbReference>
<dbReference type="NCBIfam" id="TIGR02937">
    <property type="entry name" value="sigma70-ECF"/>
    <property type="match status" value="1"/>
</dbReference>
<dbReference type="InterPro" id="IPR007627">
    <property type="entry name" value="RNA_pol_sigma70_r2"/>
</dbReference>
<evidence type="ECO:0000313" key="8">
    <source>
        <dbReference type="EMBL" id="URW75844.1"/>
    </source>
</evidence>
<organism evidence="8 9">
    <name type="scientific">Sphingomonas donggukensis</name>
    <dbReference type="NCBI Taxonomy" id="2949093"/>
    <lineage>
        <taxon>Bacteria</taxon>
        <taxon>Pseudomonadati</taxon>
        <taxon>Pseudomonadota</taxon>
        <taxon>Alphaproteobacteria</taxon>
        <taxon>Sphingomonadales</taxon>
        <taxon>Sphingomonadaceae</taxon>
        <taxon>Sphingomonas</taxon>
    </lineage>
</organism>
<keyword evidence="3" id="KW-0731">Sigma factor</keyword>
<dbReference type="Gene3D" id="1.10.1740.10">
    <property type="match status" value="1"/>
</dbReference>
<dbReference type="SUPFAM" id="SSF88946">
    <property type="entry name" value="Sigma2 domain of RNA polymerase sigma factors"/>
    <property type="match status" value="1"/>
</dbReference>
<dbReference type="Pfam" id="PF08281">
    <property type="entry name" value="Sigma70_r4_2"/>
    <property type="match status" value="1"/>
</dbReference>
<dbReference type="InterPro" id="IPR013324">
    <property type="entry name" value="RNA_pol_sigma_r3/r4-like"/>
</dbReference>
<dbReference type="InterPro" id="IPR036388">
    <property type="entry name" value="WH-like_DNA-bd_sf"/>
</dbReference>
<keyword evidence="5" id="KW-0804">Transcription</keyword>
<proteinExistence type="inferred from homology"/>
<gene>
    <name evidence="8" type="ORF">M9980_01005</name>
</gene>